<keyword evidence="10" id="KW-0906">Nuclear pore complex</keyword>
<dbReference type="PANTHER" id="PTHR13269:SF6">
    <property type="entry name" value="NUCLEOPORIN NDC1"/>
    <property type="match status" value="1"/>
</dbReference>
<keyword evidence="8 14" id="KW-1133">Transmembrane helix</keyword>
<accession>W9QBY0</accession>
<feature type="compositionally biased region" description="Polar residues" evidence="13">
    <location>
        <begin position="305"/>
        <end position="320"/>
    </location>
</feature>
<dbReference type="PANTHER" id="PTHR13269">
    <property type="entry name" value="NUCLEOPORIN NDC1"/>
    <property type="match status" value="1"/>
</dbReference>
<organism evidence="15 16">
    <name type="scientific">Morus notabilis</name>
    <dbReference type="NCBI Taxonomy" id="981085"/>
    <lineage>
        <taxon>Eukaryota</taxon>
        <taxon>Viridiplantae</taxon>
        <taxon>Streptophyta</taxon>
        <taxon>Embryophyta</taxon>
        <taxon>Tracheophyta</taxon>
        <taxon>Spermatophyta</taxon>
        <taxon>Magnoliopsida</taxon>
        <taxon>eudicotyledons</taxon>
        <taxon>Gunneridae</taxon>
        <taxon>Pentapetalae</taxon>
        <taxon>rosids</taxon>
        <taxon>fabids</taxon>
        <taxon>Rosales</taxon>
        <taxon>Moraceae</taxon>
        <taxon>Moreae</taxon>
        <taxon>Morus</taxon>
    </lineage>
</organism>
<evidence type="ECO:0000256" key="7">
    <source>
        <dbReference type="ARBA" id="ARBA00022927"/>
    </source>
</evidence>
<keyword evidence="5 14" id="KW-0812">Transmembrane</keyword>
<proteinExistence type="inferred from homology"/>
<evidence type="ECO:0000256" key="13">
    <source>
        <dbReference type="SAM" id="MobiDB-lite"/>
    </source>
</evidence>
<dbReference type="Proteomes" id="UP000030645">
    <property type="component" value="Unassembled WGS sequence"/>
</dbReference>
<feature type="transmembrane region" description="Helical" evidence="14">
    <location>
        <begin position="51"/>
        <end position="72"/>
    </location>
</feature>
<evidence type="ECO:0000256" key="1">
    <source>
        <dbReference type="ARBA" id="ARBA00004232"/>
    </source>
</evidence>
<keyword evidence="4" id="KW-0813">Transport</keyword>
<protein>
    <recommendedName>
        <fullName evidence="17">Nucleoporin NDC1</fullName>
    </recommendedName>
</protein>
<keyword evidence="9" id="KW-0811">Translocation</keyword>
<feature type="transmembrane region" description="Helical" evidence="14">
    <location>
        <begin position="112"/>
        <end position="139"/>
    </location>
</feature>
<dbReference type="EMBL" id="KE343332">
    <property type="protein sequence ID" value="EXB24357.1"/>
    <property type="molecule type" value="Genomic_DNA"/>
</dbReference>
<name>W9QBY0_9ROSA</name>
<evidence type="ECO:0000256" key="10">
    <source>
        <dbReference type="ARBA" id="ARBA00023132"/>
    </source>
</evidence>
<dbReference type="STRING" id="981085.W9QBY0"/>
<keyword evidence="6" id="KW-0509">mRNA transport</keyword>
<evidence type="ECO:0000256" key="8">
    <source>
        <dbReference type="ARBA" id="ARBA00022989"/>
    </source>
</evidence>
<evidence type="ECO:0000313" key="16">
    <source>
        <dbReference type="Proteomes" id="UP000030645"/>
    </source>
</evidence>
<reference evidence="16" key="1">
    <citation type="submission" date="2013-01" db="EMBL/GenBank/DDBJ databases">
        <title>Draft Genome Sequence of a Mulberry Tree, Morus notabilis C.K. Schneid.</title>
        <authorList>
            <person name="He N."/>
            <person name="Zhao S."/>
        </authorList>
    </citation>
    <scope>NUCLEOTIDE SEQUENCE</scope>
</reference>
<keyword evidence="12" id="KW-0539">Nucleus</keyword>
<dbReference type="GO" id="GO:0015031">
    <property type="term" value="P:protein transport"/>
    <property type="evidence" value="ECO:0007669"/>
    <property type="project" value="UniProtKB-KW"/>
</dbReference>
<comment type="subcellular location">
    <subcellularLocation>
        <location evidence="1">Nucleus membrane</location>
        <topology evidence="1">Multi-pass membrane protein</topology>
    </subcellularLocation>
    <subcellularLocation>
        <location evidence="2">Nucleus</location>
        <location evidence="2">Nuclear pore complex</location>
    </subcellularLocation>
</comment>
<keyword evidence="16" id="KW-1185">Reference proteome</keyword>
<comment type="similarity">
    <text evidence="3">Belongs to the NDC1 family.</text>
</comment>
<dbReference type="GO" id="GO:0030674">
    <property type="term" value="F:protein-macromolecule adaptor activity"/>
    <property type="evidence" value="ECO:0007669"/>
    <property type="project" value="TreeGrafter"/>
</dbReference>
<evidence type="ECO:0000256" key="4">
    <source>
        <dbReference type="ARBA" id="ARBA00022448"/>
    </source>
</evidence>
<dbReference type="Pfam" id="PF09531">
    <property type="entry name" value="Ndc1_Nup"/>
    <property type="match status" value="1"/>
</dbReference>
<evidence type="ECO:0000256" key="14">
    <source>
        <dbReference type="SAM" id="Phobius"/>
    </source>
</evidence>
<keyword evidence="7" id="KW-0653">Protein transport</keyword>
<evidence type="ECO:0000256" key="5">
    <source>
        <dbReference type="ARBA" id="ARBA00022692"/>
    </source>
</evidence>
<gene>
    <name evidence="15" type="ORF">L484_005286</name>
</gene>
<dbReference type="GO" id="GO:0006999">
    <property type="term" value="P:nuclear pore organization"/>
    <property type="evidence" value="ECO:0007669"/>
    <property type="project" value="TreeGrafter"/>
</dbReference>
<evidence type="ECO:0008006" key="17">
    <source>
        <dbReference type="Google" id="ProtNLM"/>
    </source>
</evidence>
<evidence type="ECO:0000256" key="9">
    <source>
        <dbReference type="ARBA" id="ARBA00023010"/>
    </source>
</evidence>
<feature type="transmembrane region" description="Helical" evidence="14">
    <location>
        <begin position="20"/>
        <end position="39"/>
    </location>
</feature>
<evidence type="ECO:0000256" key="12">
    <source>
        <dbReference type="ARBA" id="ARBA00023242"/>
    </source>
</evidence>
<dbReference type="InterPro" id="IPR019049">
    <property type="entry name" value="Nucleoporin_prot_Ndc1/Nup"/>
</dbReference>
<evidence type="ECO:0000256" key="3">
    <source>
        <dbReference type="ARBA" id="ARBA00005760"/>
    </source>
</evidence>
<feature type="region of interest" description="Disordered" evidence="13">
    <location>
        <begin position="304"/>
        <end position="325"/>
    </location>
</feature>
<evidence type="ECO:0000256" key="11">
    <source>
        <dbReference type="ARBA" id="ARBA00023136"/>
    </source>
</evidence>
<sequence>MSAVVSSPPEMVVKNRFLGFLIWQSIPSTAIFLFSKTFLSSLSPKPSPLTATITFLTFHLSHLLFSAFLSLVSSPWPLRPAHPLRLFIAFLRLLVSGEPGSPEFRRRARVSLGFFLFVLAAAASGLVASASVCVVGPLGESDDGLVGRVGFRGFVMGLLYGLHYVYNRRWVLEFPIIQRPPFFSFKMGLPPATTRALKLSGAAYLLSTALMVLHTKRFIFAPPKGSAAAETNPSESLLAALEESNPGSLLWYLAYVDLCMVCENNVDVWRRAAFFEESGETYKRVIAVGLRPLEQLASKLGEALDSSSDKNSQLSNQLRSPTDIKPDPNCSELLNDFQLYTWCARITASLTACSHEEDRFGIAQLSGSNAAVVSTLVSCLLVVESFMGKNINVQSPNNLMGPAGIKWATSSMRRTDIGMRKKRGGPVHSKAYAIADVLKTSIYQVVSAFHGEMVASAKVGLLEKDWIIAGKPLFGSRELLLQKLQLFLDFRAT</sequence>
<dbReference type="GO" id="GO:0051028">
    <property type="term" value="P:mRNA transport"/>
    <property type="evidence" value="ECO:0007669"/>
    <property type="project" value="UniProtKB-KW"/>
</dbReference>
<dbReference type="AlphaFoldDB" id="W9QBY0"/>
<keyword evidence="11 14" id="KW-0472">Membrane</keyword>
<dbReference type="eggNOG" id="ENOG502QPP3">
    <property type="taxonomic scope" value="Eukaryota"/>
</dbReference>
<feature type="transmembrane region" description="Helical" evidence="14">
    <location>
        <begin position="145"/>
        <end position="166"/>
    </location>
</feature>
<evidence type="ECO:0000256" key="2">
    <source>
        <dbReference type="ARBA" id="ARBA00004567"/>
    </source>
</evidence>
<dbReference type="GO" id="GO:0031965">
    <property type="term" value="C:nuclear membrane"/>
    <property type="evidence" value="ECO:0007669"/>
    <property type="project" value="UniProtKB-SubCell"/>
</dbReference>
<dbReference type="GO" id="GO:0070762">
    <property type="term" value="C:nuclear pore transmembrane ring"/>
    <property type="evidence" value="ECO:0007669"/>
    <property type="project" value="TreeGrafter"/>
</dbReference>
<evidence type="ECO:0000313" key="15">
    <source>
        <dbReference type="EMBL" id="EXB24357.1"/>
    </source>
</evidence>
<evidence type="ECO:0000256" key="6">
    <source>
        <dbReference type="ARBA" id="ARBA00022816"/>
    </source>
</evidence>